<gene>
    <name evidence="1" type="ORF">MRB53_022382</name>
</gene>
<organism evidence="1 2">
    <name type="scientific">Persea americana</name>
    <name type="common">Avocado</name>
    <dbReference type="NCBI Taxonomy" id="3435"/>
    <lineage>
        <taxon>Eukaryota</taxon>
        <taxon>Viridiplantae</taxon>
        <taxon>Streptophyta</taxon>
        <taxon>Embryophyta</taxon>
        <taxon>Tracheophyta</taxon>
        <taxon>Spermatophyta</taxon>
        <taxon>Magnoliopsida</taxon>
        <taxon>Magnoliidae</taxon>
        <taxon>Laurales</taxon>
        <taxon>Lauraceae</taxon>
        <taxon>Persea</taxon>
    </lineage>
</organism>
<proteinExistence type="predicted"/>
<reference evidence="1 2" key="1">
    <citation type="journal article" date="2022" name="Hortic Res">
        <title>A haplotype resolved chromosomal level avocado genome allows analysis of novel avocado genes.</title>
        <authorList>
            <person name="Nath O."/>
            <person name="Fletcher S.J."/>
            <person name="Hayward A."/>
            <person name="Shaw L.M."/>
            <person name="Masouleh A.K."/>
            <person name="Furtado A."/>
            <person name="Henry R.J."/>
            <person name="Mitter N."/>
        </authorList>
    </citation>
    <scope>NUCLEOTIDE SEQUENCE [LARGE SCALE GENOMIC DNA]</scope>
    <source>
        <strain evidence="2">cv. Hass</strain>
    </source>
</reference>
<keyword evidence="2" id="KW-1185">Reference proteome</keyword>
<sequence>MRRTGAELVVGWMMVLTFPPSSAISSLSLYFIFSIPSPYFGNHLSAFPALLLEHVDRCSSLLCVWGWAILVDQDFFQLWHLQKSLTLLAPPSGCGLCGTASTYTVKMIIPFVIFPFHFYKLKKSI</sequence>
<accession>A0ACC2L6K3</accession>
<evidence type="ECO:0000313" key="1">
    <source>
        <dbReference type="EMBL" id="KAJ8629059.1"/>
    </source>
</evidence>
<evidence type="ECO:0000313" key="2">
    <source>
        <dbReference type="Proteomes" id="UP001234297"/>
    </source>
</evidence>
<name>A0ACC2L6K3_PERAE</name>
<comment type="caution">
    <text evidence="1">The sequence shown here is derived from an EMBL/GenBank/DDBJ whole genome shotgun (WGS) entry which is preliminary data.</text>
</comment>
<protein>
    <submittedName>
        <fullName evidence="1">Uncharacterized protein</fullName>
    </submittedName>
</protein>
<dbReference type="Proteomes" id="UP001234297">
    <property type="component" value="Chromosome 7"/>
</dbReference>
<dbReference type="EMBL" id="CM056815">
    <property type="protein sequence ID" value="KAJ8629059.1"/>
    <property type="molecule type" value="Genomic_DNA"/>
</dbReference>